<feature type="transmembrane region" description="Helical" evidence="10">
    <location>
        <begin position="93"/>
        <end position="111"/>
    </location>
</feature>
<keyword evidence="7 10" id="KW-0472">Membrane</keyword>
<keyword evidence="8 12" id="KW-0012">Acyltransferase</keyword>
<gene>
    <name evidence="12" type="primary">oatA</name>
    <name evidence="12" type="ORF">SSLFYP27_02336</name>
</gene>
<evidence type="ECO:0000259" key="11">
    <source>
        <dbReference type="Pfam" id="PF01757"/>
    </source>
</evidence>
<feature type="transmembrane region" description="Helical" evidence="10">
    <location>
        <begin position="21"/>
        <end position="41"/>
    </location>
</feature>
<dbReference type="EMBL" id="CACRUO010000060">
    <property type="protein sequence ID" value="VYU47510.1"/>
    <property type="molecule type" value="Genomic_DNA"/>
</dbReference>
<dbReference type="EC" id="2.3.1.-" evidence="12"/>
<dbReference type="RefSeq" id="WP_156666993.1">
    <property type="nucleotide sequence ID" value="NZ_CACRUO010000060.1"/>
</dbReference>
<feature type="transmembrane region" description="Helical" evidence="10">
    <location>
        <begin position="222"/>
        <end position="238"/>
    </location>
</feature>
<evidence type="ECO:0000256" key="1">
    <source>
        <dbReference type="ARBA" id="ARBA00004651"/>
    </source>
</evidence>
<protein>
    <submittedName>
        <fullName evidence="12">O-acetyltransferase OatA</fullName>
        <ecNumber evidence="12">2.3.1.-</ecNumber>
    </submittedName>
</protein>
<dbReference type="CDD" id="cd01840">
    <property type="entry name" value="SGNH_hydrolase_yrhL_like"/>
    <property type="match status" value="1"/>
</dbReference>
<evidence type="ECO:0000256" key="10">
    <source>
        <dbReference type="SAM" id="Phobius"/>
    </source>
</evidence>
<evidence type="ECO:0000256" key="7">
    <source>
        <dbReference type="ARBA" id="ARBA00023136"/>
    </source>
</evidence>
<keyword evidence="5 10" id="KW-0812">Transmembrane</keyword>
<evidence type="ECO:0000313" key="12">
    <source>
        <dbReference type="EMBL" id="VYU47510.1"/>
    </source>
</evidence>
<feature type="transmembrane region" description="Helical" evidence="10">
    <location>
        <begin position="154"/>
        <end position="176"/>
    </location>
</feature>
<keyword evidence="4 12" id="KW-0808">Transferase</keyword>
<feature type="region of interest" description="Disordered" evidence="9">
    <location>
        <begin position="1"/>
        <end position="20"/>
    </location>
</feature>
<dbReference type="GO" id="GO:0016747">
    <property type="term" value="F:acyltransferase activity, transferring groups other than amino-acyl groups"/>
    <property type="evidence" value="ECO:0007669"/>
    <property type="project" value="InterPro"/>
</dbReference>
<feature type="domain" description="Acyltransferase 3" evidence="11">
    <location>
        <begin position="25"/>
        <end position="354"/>
    </location>
</feature>
<feature type="transmembrane region" description="Helical" evidence="10">
    <location>
        <begin position="250"/>
        <end position="268"/>
    </location>
</feature>
<accession>A0A6N3F671</accession>
<proteinExistence type="inferred from homology"/>
<feature type="transmembrane region" description="Helical" evidence="10">
    <location>
        <begin position="280"/>
        <end position="306"/>
    </location>
</feature>
<evidence type="ECO:0000256" key="2">
    <source>
        <dbReference type="ARBA" id="ARBA00007400"/>
    </source>
</evidence>
<evidence type="ECO:0000256" key="4">
    <source>
        <dbReference type="ARBA" id="ARBA00022679"/>
    </source>
</evidence>
<evidence type="ECO:0000256" key="8">
    <source>
        <dbReference type="ARBA" id="ARBA00023315"/>
    </source>
</evidence>
<dbReference type="GO" id="GO:0009103">
    <property type="term" value="P:lipopolysaccharide biosynthetic process"/>
    <property type="evidence" value="ECO:0007669"/>
    <property type="project" value="TreeGrafter"/>
</dbReference>
<feature type="transmembrane region" description="Helical" evidence="10">
    <location>
        <begin position="183"/>
        <end position="202"/>
    </location>
</feature>
<name>A0A6N3F671_STASI</name>
<feature type="compositionally biased region" description="Polar residues" evidence="9">
    <location>
        <begin position="1"/>
        <end position="14"/>
    </location>
</feature>
<dbReference type="PANTHER" id="PTHR23028">
    <property type="entry name" value="ACETYLTRANSFERASE"/>
    <property type="match status" value="1"/>
</dbReference>
<sequence length="617" mass="70811">MTNLKRSSAQNSASPEKPKKMNYMPGLDGLRAIAVLGILIYHLNKQWLSGGFLGVDTFFVISGYLITSLLLIEHHQTGTISLKRFWYRRIKRLIPAMLFVVSVTTIFTLLFQRDEILRVKQDAIAAIFYVSNWWYIAKDVNYFDQFSFEPLKHLWSLAIEEQFYLFFPLVLILLLAKVKKHKQIVLIFWIISLASLLAMVWITHPGMNFSRVYFGTDTRLQTLLLGVILAFLWPPNLLRKDPPLAVRMSVDLMGVISLAILMALFVVVEDQSYWIYNGGFYLISGITLFLIASVVHPSGLLARFMGNPLFVYIGQRSYSLYLWHFPIIVLLHRYFVAGQIPVWVYVVDVVLTFIMAEVSYRYVETPFRKQGFKMLSFRTKSKRIWVHWLALLVIAIPFAVILAGVFDHYGKDKTADKATQFNTNSIDKYVVRPVPYGKIDFLGNGGGKQPEEQVEVYNKVKPLLIGDSVMVDIGERFKEQVPHSVIDGKVGRNMYQAKPLIEQNYSHYNKKGDQVIIELGTNGDFNKEQLDDVIASFGKADIYLVNTRVPRSYEGHVNQLMKEAAKEHKNVKLVDWYKRSAGHPEYFAYDGIHLEYPGVKALSDEIIKTMGLSKKDK</sequence>
<organism evidence="12">
    <name type="scientific">Staphylococcus simulans</name>
    <dbReference type="NCBI Taxonomy" id="1286"/>
    <lineage>
        <taxon>Bacteria</taxon>
        <taxon>Bacillati</taxon>
        <taxon>Bacillota</taxon>
        <taxon>Bacilli</taxon>
        <taxon>Bacillales</taxon>
        <taxon>Staphylococcaceae</taxon>
        <taxon>Staphylococcus</taxon>
    </lineage>
</organism>
<comment type="similarity">
    <text evidence="2">Belongs to the acyltransferase 3 family.</text>
</comment>
<dbReference type="GO" id="GO:0005886">
    <property type="term" value="C:plasma membrane"/>
    <property type="evidence" value="ECO:0007669"/>
    <property type="project" value="UniProtKB-SubCell"/>
</dbReference>
<dbReference type="InterPro" id="IPR002656">
    <property type="entry name" value="Acyl_transf_3_dom"/>
</dbReference>
<comment type="subcellular location">
    <subcellularLocation>
        <location evidence="1">Cell membrane</location>
        <topology evidence="1">Multi-pass membrane protein</topology>
    </subcellularLocation>
</comment>
<evidence type="ECO:0000256" key="9">
    <source>
        <dbReference type="SAM" id="MobiDB-lite"/>
    </source>
</evidence>
<dbReference type="PANTHER" id="PTHR23028:SF53">
    <property type="entry name" value="ACYL_TRANSF_3 DOMAIN-CONTAINING PROTEIN"/>
    <property type="match status" value="1"/>
</dbReference>
<evidence type="ECO:0000256" key="6">
    <source>
        <dbReference type="ARBA" id="ARBA00022989"/>
    </source>
</evidence>
<dbReference type="Gene3D" id="3.40.50.1110">
    <property type="entry name" value="SGNH hydrolase"/>
    <property type="match status" value="1"/>
</dbReference>
<feature type="transmembrane region" description="Helical" evidence="10">
    <location>
        <begin position="342"/>
        <end position="363"/>
    </location>
</feature>
<evidence type="ECO:0000256" key="5">
    <source>
        <dbReference type="ARBA" id="ARBA00022692"/>
    </source>
</evidence>
<keyword evidence="3" id="KW-1003">Cell membrane</keyword>
<keyword evidence="6 10" id="KW-1133">Transmembrane helix</keyword>
<feature type="transmembrane region" description="Helical" evidence="10">
    <location>
        <begin position="318"/>
        <end position="336"/>
    </location>
</feature>
<dbReference type="Pfam" id="PF01757">
    <property type="entry name" value="Acyl_transf_3"/>
    <property type="match status" value="1"/>
</dbReference>
<dbReference type="AlphaFoldDB" id="A0A6N3F671"/>
<feature type="transmembrane region" description="Helical" evidence="10">
    <location>
        <begin position="384"/>
        <end position="406"/>
    </location>
</feature>
<dbReference type="InterPro" id="IPR036514">
    <property type="entry name" value="SGNH_hydro_sf"/>
</dbReference>
<feature type="transmembrane region" description="Helical" evidence="10">
    <location>
        <begin position="47"/>
        <end position="72"/>
    </location>
</feature>
<reference evidence="12" key="1">
    <citation type="submission" date="2019-11" db="EMBL/GenBank/DDBJ databases">
        <authorList>
            <person name="Feng L."/>
        </authorList>
    </citation>
    <scope>NUCLEOTIDE SEQUENCE</scope>
    <source>
        <strain evidence="12">SsimulansLFYP27</strain>
    </source>
</reference>
<evidence type="ECO:0000256" key="3">
    <source>
        <dbReference type="ARBA" id="ARBA00022475"/>
    </source>
</evidence>
<dbReference type="SUPFAM" id="SSF52266">
    <property type="entry name" value="SGNH hydrolase"/>
    <property type="match status" value="1"/>
</dbReference>
<dbReference type="InterPro" id="IPR050879">
    <property type="entry name" value="Acyltransferase_3"/>
</dbReference>